<keyword evidence="2" id="KW-1185">Reference proteome</keyword>
<protein>
    <submittedName>
        <fullName evidence="1">2-oxo-hepta-3-ene-1,7-dioic acid hydratase</fullName>
    </submittedName>
</protein>
<dbReference type="PANTHER" id="PTHR30143:SF0">
    <property type="entry name" value="2-KETO-4-PENTENOATE HYDRATASE"/>
    <property type="match status" value="1"/>
</dbReference>
<dbReference type="SUPFAM" id="SSF56529">
    <property type="entry name" value="FAH"/>
    <property type="match status" value="1"/>
</dbReference>
<reference evidence="1 2" key="1">
    <citation type="submission" date="2024-02" db="EMBL/GenBank/DDBJ databases">
        <title>Roseibium algae sp. nov., isolated from marine alga (Grateloupia sp.), showing potential in myo-inositol conversion.</title>
        <authorList>
            <person name="Wang Y."/>
        </authorList>
    </citation>
    <scope>NUCLEOTIDE SEQUENCE [LARGE SCALE GENOMIC DNA]</scope>
    <source>
        <strain evidence="1 2">H3510</strain>
    </source>
</reference>
<dbReference type="InterPro" id="IPR036663">
    <property type="entry name" value="Fumarylacetoacetase_C_sf"/>
</dbReference>
<sequence length="267" mass="28866">MTLTFEQVEQCAVDLLEAEVSRQQIGLMSLRHPAMTLDDAYAIQARQMAKKLSGGRHILGWKIGLTSKVMQDALGIDTPDSGVLYDDMDFADGCTIAATRFIQPRIEAEIAFIMKAPLEGKVTREEVLAATEFVAPAIEILDTRVLRADPMTGQVRRIVDTVSDNAANGGIVLGAQRHAPEDFDLRWVGAIVQKNEEVVATGLGAAVLNDPVMGIVWLSERMGQYDQRIEAGQVVLSGSFVAPVECPSGTRIQADYGAFGSVSVNFA</sequence>
<gene>
    <name evidence="1" type="primary">hpaH</name>
    <name evidence="1" type="ORF">V6575_04195</name>
</gene>
<dbReference type="PANTHER" id="PTHR30143">
    <property type="entry name" value="ACID HYDRATASE"/>
    <property type="match status" value="1"/>
</dbReference>
<dbReference type="NCBIfam" id="TIGR02312">
    <property type="entry name" value="HpaH"/>
    <property type="match status" value="1"/>
</dbReference>
<proteinExistence type="predicted"/>
<name>A0ABU8TH67_9HYPH</name>
<dbReference type="Gene3D" id="3.90.850.10">
    <property type="entry name" value="Fumarylacetoacetase-like, C-terminal domain"/>
    <property type="match status" value="1"/>
</dbReference>
<organism evidence="1 2">
    <name type="scientific">Roseibium algae</name>
    <dbReference type="NCBI Taxonomy" id="3123038"/>
    <lineage>
        <taxon>Bacteria</taxon>
        <taxon>Pseudomonadati</taxon>
        <taxon>Pseudomonadota</taxon>
        <taxon>Alphaproteobacteria</taxon>
        <taxon>Hyphomicrobiales</taxon>
        <taxon>Stappiaceae</taxon>
        <taxon>Roseibium</taxon>
    </lineage>
</organism>
<dbReference type="InterPro" id="IPR050772">
    <property type="entry name" value="Hydratase-Decarb/MhpD_sf"/>
</dbReference>
<evidence type="ECO:0000313" key="1">
    <source>
        <dbReference type="EMBL" id="MEJ8473277.1"/>
    </source>
</evidence>
<evidence type="ECO:0000313" key="2">
    <source>
        <dbReference type="Proteomes" id="UP001385499"/>
    </source>
</evidence>
<dbReference type="Proteomes" id="UP001385499">
    <property type="component" value="Unassembled WGS sequence"/>
</dbReference>
<dbReference type="InterPro" id="IPR012690">
    <property type="entry name" value="HpcG"/>
</dbReference>
<comment type="caution">
    <text evidence="1">The sequence shown here is derived from an EMBL/GenBank/DDBJ whole genome shotgun (WGS) entry which is preliminary data.</text>
</comment>
<dbReference type="EMBL" id="JBAKIA010000002">
    <property type="protein sequence ID" value="MEJ8473277.1"/>
    <property type="molecule type" value="Genomic_DNA"/>
</dbReference>
<dbReference type="RefSeq" id="WP_340272842.1">
    <property type="nucleotide sequence ID" value="NZ_JBAKIA010000002.1"/>
</dbReference>
<accession>A0ABU8TH67</accession>